<feature type="domain" description="ABC1 atypical kinase-like" evidence="14">
    <location>
        <begin position="95"/>
        <end position="344"/>
    </location>
</feature>
<comment type="similarity">
    <text evidence="2">Belongs to the protein kinase superfamily. ADCK protein kinase family.</text>
</comment>
<dbReference type="PANTHER" id="PTHR10566">
    <property type="entry name" value="CHAPERONE-ACTIVITY OF BC1 COMPLEX CABC1 -RELATED"/>
    <property type="match status" value="1"/>
</dbReference>
<keyword evidence="3 13" id="KW-1003">Cell membrane</keyword>
<dbReference type="GO" id="GO:0016740">
    <property type="term" value="F:transferase activity"/>
    <property type="evidence" value="ECO:0007669"/>
    <property type="project" value="UniProtKB-KW"/>
</dbReference>
<dbReference type="EMBL" id="CAKLDI010000001">
    <property type="protein sequence ID" value="CAH0532263.1"/>
    <property type="molecule type" value="Genomic_DNA"/>
</dbReference>
<protein>
    <recommendedName>
        <fullName evidence="13">Probable protein kinase UbiB</fullName>
        <ecNumber evidence="13">2.7.-.-</ecNumber>
    </recommendedName>
    <alternativeName>
        <fullName evidence="13">Ubiquinone biosynthesis protein UbiB</fullName>
    </alternativeName>
</protein>
<gene>
    <name evidence="13 15" type="primary">ubiB</name>
    <name evidence="15" type="ORF">VST7929_00075</name>
</gene>
<comment type="similarity">
    <text evidence="13">Belongs to the ABC1 family. UbiB subfamily.</text>
</comment>
<feature type="binding site" evidence="13">
    <location>
        <begin position="131"/>
        <end position="139"/>
    </location>
    <ligand>
        <name>ATP</name>
        <dbReference type="ChEBI" id="CHEBI:30616"/>
    </ligand>
</feature>
<keyword evidence="7 13" id="KW-0812">Transmembrane</keyword>
<evidence type="ECO:0000256" key="13">
    <source>
        <dbReference type="HAMAP-Rule" id="MF_00414"/>
    </source>
</evidence>
<keyword evidence="6 13" id="KW-0831">Ubiquinone biosynthesis</keyword>
<keyword evidence="16" id="KW-1185">Reference proteome</keyword>
<keyword evidence="9 13" id="KW-0418">Kinase</keyword>
<evidence type="ECO:0000256" key="2">
    <source>
        <dbReference type="ARBA" id="ARBA00009670"/>
    </source>
</evidence>
<dbReference type="RefSeq" id="WP_237464062.1">
    <property type="nucleotide sequence ID" value="NZ_CAKLDI010000001.1"/>
</dbReference>
<dbReference type="EC" id="2.7.-.-" evidence="13"/>
<dbReference type="SUPFAM" id="SSF56112">
    <property type="entry name" value="Protein kinase-like (PK-like)"/>
    <property type="match status" value="1"/>
</dbReference>
<dbReference type="InterPro" id="IPR045308">
    <property type="entry name" value="UbiB_bact"/>
</dbReference>
<reference evidence="15" key="1">
    <citation type="submission" date="2021-11" db="EMBL/GenBank/DDBJ databases">
        <authorList>
            <person name="Rodrigo-Torres L."/>
            <person name="Arahal R. D."/>
            <person name="Lucena T."/>
        </authorList>
    </citation>
    <scope>NUCLEOTIDE SEQUENCE</scope>
    <source>
        <strain evidence="15">CECT 7929</strain>
    </source>
</reference>
<keyword evidence="10 13" id="KW-0067">ATP-binding</keyword>
<dbReference type="InterPro" id="IPR050154">
    <property type="entry name" value="UbiB_kinase"/>
</dbReference>
<comment type="caution">
    <text evidence="15">The sequence shown here is derived from an EMBL/GenBank/DDBJ whole genome shotgun (WGS) entry which is preliminary data.</text>
</comment>
<evidence type="ECO:0000256" key="10">
    <source>
        <dbReference type="ARBA" id="ARBA00022840"/>
    </source>
</evidence>
<dbReference type="NCBIfam" id="TIGR01982">
    <property type="entry name" value="UbiB"/>
    <property type="match status" value="1"/>
</dbReference>
<dbReference type="HAMAP" id="MF_00414">
    <property type="entry name" value="UbiB"/>
    <property type="match status" value="1"/>
</dbReference>
<evidence type="ECO:0000256" key="11">
    <source>
        <dbReference type="ARBA" id="ARBA00022989"/>
    </source>
</evidence>
<sequence length="546" mass="63207">MRPTEMRRFYQIIRVFLRYGLDQIEPSWQHQKLHRPLAARRLLFWLRNQHDDKPYGVRLRLALQELGPVWIKLGQMLSTRRDLFPPAIADELAYLQDKVAPFDGVQAKAIIEQSLGGSIETWFDDFDIEPLASASIAQVHTATLKSNGKAVVLKVIRPDILPQIRADIGLMYRFAKILRRIAPEARRLRPVEVVREYEKTLLDELNLMREAANAIQLRRNFENSPALYVPEVYSDYCRENVMVMERIYGIQVSDIAGLKANGTNMKLLAERGVEVFFTQVFRDSFFHADMHPGNVFVSYDHPENPQWIGLDCGIVGTLNRDDKRYLAENFLAFFNRDYRKVAQLHVDSGWVPAYTKVDEFEFAIRTVCEPIFEKPLCEISFGHVLVNLFNTARRFEMEVQPQLVLLQKTLLYVEGLGRQLYPQLDLWDTAKPFLEDWMARQIGPRAFFDAVRERAPFWAEKLPELPELIYDSLQQGKVLNQRVDTLFQQMLQQRQQQGRAKIMFGMGATFMVCAAILFNQSQGWPSGVLAGSGVLSWLLAWRAYRG</sequence>
<evidence type="ECO:0000313" key="15">
    <source>
        <dbReference type="EMBL" id="CAH0532263.1"/>
    </source>
</evidence>
<dbReference type="InterPro" id="IPR010232">
    <property type="entry name" value="UbiB"/>
</dbReference>
<evidence type="ECO:0000256" key="5">
    <source>
        <dbReference type="ARBA" id="ARBA00022679"/>
    </source>
</evidence>
<keyword evidence="5 13" id="KW-0808">Transferase</keyword>
<dbReference type="Pfam" id="PF03109">
    <property type="entry name" value="ABC1"/>
    <property type="match status" value="1"/>
</dbReference>
<proteinExistence type="inferred from homology"/>
<dbReference type="Proteomes" id="UP000838672">
    <property type="component" value="Unassembled WGS sequence"/>
</dbReference>
<comment type="function">
    <text evidence="13">Is probably a protein kinase regulator of UbiI activity which is involved in aerobic coenzyme Q (ubiquinone) biosynthesis.</text>
</comment>
<dbReference type="CDD" id="cd13972">
    <property type="entry name" value="UbiB"/>
    <property type="match status" value="1"/>
</dbReference>
<evidence type="ECO:0000256" key="1">
    <source>
        <dbReference type="ARBA" id="ARBA00005020"/>
    </source>
</evidence>
<evidence type="ECO:0000256" key="9">
    <source>
        <dbReference type="ARBA" id="ARBA00022777"/>
    </source>
</evidence>
<comment type="pathway">
    <text evidence="1 13">Cofactor biosynthesis; ubiquinone biosynthesis [regulation].</text>
</comment>
<dbReference type="InterPro" id="IPR011009">
    <property type="entry name" value="Kinase-like_dom_sf"/>
</dbReference>
<feature type="binding site" evidence="13">
    <location>
        <position position="154"/>
    </location>
    <ligand>
        <name>ATP</name>
        <dbReference type="ChEBI" id="CHEBI:30616"/>
    </ligand>
</feature>
<name>A0ABM8ZPM1_9VIBR</name>
<evidence type="ECO:0000256" key="3">
    <source>
        <dbReference type="ARBA" id="ARBA00022475"/>
    </source>
</evidence>
<feature type="active site" description="Proton acceptor" evidence="13">
    <location>
        <position position="289"/>
    </location>
</feature>
<evidence type="ECO:0000313" key="16">
    <source>
        <dbReference type="Proteomes" id="UP000838672"/>
    </source>
</evidence>
<organism evidence="15 16">
    <name type="scientific">Vibrio stylophorae</name>
    <dbReference type="NCBI Taxonomy" id="659351"/>
    <lineage>
        <taxon>Bacteria</taxon>
        <taxon>Pseudomonadati</taxon>
        <taxon>Pseudomonadota</taxon>
        <taxon>Gammaproteobacteria</taxon>
        <taxon>Vibrionales</taxon>
        <taxon>Vibrionaceae</taxon>
        <taxon>Vibrio</taxon>
    </lineage>
</organism>
<accession>A0ABM8ZPM1</accession>
<keyword evidence="12 13" id="KW-0472">Membrane</keyword>
<evidence type="ECO:0000259" key="14">
    <source>
        <dbReference type="Pfam" id="PF03109"/>
    </source>
</evidence>
<evidence type="ECO:0000256" key="6">
    <source>
        <dbReference type="ARBA" id="ARBA00022688"/>
    </source>
</evidence>
<evidence type="ECO:0000256" key="7">
    <source>
        <dbReference type="ARBA" id="ARBA00022692"/>
    </source>
</evidence>
<keyword evidence="4" id="KW-0997">Cell inner membrane</keyword>
<dbReference type="InterPro" id="IPR004147">
    <property type="entry name" value="ABC1_dom"/>
</dbReference>
<evidence type="ECO:0000256" key="12">
    <source>
        <dbReference type="ARBA" id="ARBA00023136"/>
    </source>
</evidence>
<keyword evidence="11 13" id="KW-1133">Transmembrane helix</keyword>
<dbReference type="NCBIfam" id="NF003404">
    <property type="entry name" value="PRK04750.1"/>
    <property type="match status" value="1"/>
</dbReference>
<keyword evidence="8 13" id="KW-0547">Nucleotide-binding</keyword>
<evidence type="ECO:0000256" key="8">
    <source>
        <dbReference type="ARBA" id="ARBA00022741"/>
    </source>
</evidence>
<evidence type="ECO:0000256" key="4">
    <source>
        <dbReference type="ARBA" id="ARBA00022519"/>
    </source>
</evidence>
<dbReference type="PANTHER" id="PTHR10566:SF113">
    <property type="entry name" value="PROTEIN ACTIVITY OF BC1 COMPLEX KINASE 7, CHLOROPLASTIC"/>
    <property type="match status" value="1"/>
</dbReference>